<evidence type="ECO:0000256" key="1">
    <source>
        <dbReference type="SAM" id="Phobius"/>
    </source>
</evidence>
<keyword evidence="1" id="KW-0812">Transmembrane</keyword>
<protein>
    <recommendedName>
        <fullName evidence="2">Peptidase M56 domain-containing protein</fullName>
    </recommendedName>
</protein>
<gene>
    <name evidence="3" type="ORF">C7T94_07375</name>
</gene>
<dbReference type="RefSeq" id="WP_107214750.1">
    <property type="nucleotide sequence ID" value="NZ_KZ686269.1"/>
</dbReference>
<name>A0A2T3HJ79_9SPHI</name>
<dbReference type="Proteomes" id="UP000240912">
    <property type="component" value="Unassembled WGS sequence"/>
</dbReference>
<dbReference type="OrthoDB" id="649093at2"/>
<feature type="transmembrane region" description="Helical" evidence="1">
    <location>
        <begin position="87"/>
        <end position="108"/>
    </location>
</feature>
<dbReference type="Pfam" id="PF05569">
    <property type="entry name" value="Peptidase_M56"/>
    <property type="match status" value="1"/>
</dbReference>
<accession>A0A2T3HJ79</accession>
<keyword evidence="1" id="KW-0472">Membrane</keyword>
<dbReference type="InterPro" id="IPR008756">
    <property type="entry name" value="Peptidase_M56"/>
</dbReference>
<keyword evidence="1" id="KW-1133">Transmembrane helix</keyword>
<proteinExistence type="predicted"/>
<dbReference type="CDD" id="cd07341">
    <property type="entry name" value="M56_BlaR1_MecR1_like"/>
    <property type="match status" value="1"/>
</dbReference>
<evidence type="ECO:0000259" key="2">
    <source>
        <dbReference type="Pfam" id="PF05569"/>
    </source>
</evidence>
<reference evidence="3 4" key="1">
    <citation type="submission" date="2018-03" db="EMBL/GenBank/DDBJ databases">
        <authorList>
            <person name="Keele B.F."/>
        </authorList>
    </citation>
    <scope>NUCLEOTIDE SEQUENCE [LARGE SCALE GENOMIC DNA]</scope>
    <source>
        <strain evidence="3 4">YL28-9</strain>
    </source>
</reference>
<dbReference type="InterPro" id="IPR052173">
    <property type="entry name" value="Beta-lactam_resp_regulator"/>
</dbReference>
<dbReference type="EMBL" id="PYLS01000005">
    <property type="protein sequence ID" value="PST82490.1"/>
    <property type="molecule type" value="Genomic_DNA"/>
</dbReference>
<keyword evidence="4" id="KW-1185">Reference proteome</keyword>
<evidence type="ECO:0000313" key="3">
    <source>
        <dbReference type="EMBL" id="PST82490.1"/>
    </source>
</evidence>
<feature type="transmembrane region" description="Helical" evidence="1">
    <location>
        <begin position="37"/>
        <end position="58"/>
    </location>
</feature>
<dbReference type="AlphaFoldDB" id="A0A2T3HJ79"/>
<sequence length="486" mass="55131">MPQLVLALLKINLVLLLFAGVYYLLLRKLTFYRLNRFFLVFGIAFSSVYPFVNLSSLFQRQQTIPHHVAELVPQVGDMVPAAFELNAWQWVLVVFYAGAAVMAIRLSLQLFSLYRIHRRSLPGNLYNQPVRLLRDELSPFSFWQTIYINPQLHKSRELETIIDHEKVHVREWHTADILLAELSLVCYWFNPGIWLMKKAVKENIEFLTDAKLLRRGLDRKTYQYSLLEAGNLQAVVPLVNHFNLSDLKKRIRMMNARRSSPFKLSVYIVALPMLLLLSLAFTIHAKKQKQVASDPVTVAVQQPRALSVPAALPEKRRQAFRRAAASAAVKHLQRKDTVRKSFFSKSIFIITRDSLGNTDLQQAAAANAAALISSISFDNSSRVLVLTDSLKQRKEKISDVRITYLRKELPEQETGAKGAGKKRLVTTMVYHYTDSAANLNSGHMLSSNPDAGLKLTGGISPDQIKSIQVQQAGNGQRKVQIQLKEK</sequence>
<organism evidence="3 4">
    <name type="scientific">Pedobacter yulinensis</name>
    <dbReference type="NCBI Taxonomy" id="2126353"/>
    <lineage>
        <taxon>Bacteria</taxon>
        <taxon>Pseudomonadati</taxon>
        <taxon>Bacteroidota</taxon>
        <taxon>Sphingobacteriia</taxon>
        <taxon>Sphingobacteriales</taxon>
        <taxon>Sphingobacteriaceae</taxon>
        <taxon>Pedobacter</taxon>
    </lineage>
</organism>
<dbReference type="PANTHER" id="PTHR34978">
    <property type="entry name" value="POSSIBLE SENSOR-TRANSDUCER PROTEIN BLAR"/>
    <property type="match status" value="1"/>
</dbReference>
<feature type="transmembrane region" description="Helical" evidence="1">
    <location>
        <begin position="264"/>
        <end position="283"/>
    </location>
</feature>
<comment type="caution">
    <text evidence="3">The sequence shown here is derived from an EMBL/GenBank/DDBJ whole genome shotgun (WGS) entry which is preliminary data.</text>
</comment>
<evidence type="ECO:0000313" key="4">
    <source>
        <dbReference type="Proteomes" id="UP000240912"/>
    </source>
</evidence>
<feature type="domain" description="Peptidase M56" evidence="2">
    <location>
        <begin position="143"/>
        <end position="253"/>
    </location>
</feature>
<feature type="transmembrane region" description="Helical" evidence="1">
    <location>
        <begin position="6"/>
        <end position="25"/>
    </location>
</feature>
<dbReference type="PANTHER" id="PTHR34978:SF3">
    <property type="entry name" value="SLR0241 PROTEIN"/>
    <property type="match status" value="1"/>
</dbReference>